<evidence type="ECO:0000256" key="3">
    <source>
        <dbReference type="ARBA" id="ARBA00023315"/>
    </source>
</evidence>
<comment type="similarity">
    <text evidence="4">Belongs to the R-transferase family. Bpt subfamily.</text>
</comment>
<evidence type="ECO:0000256" key="1">
    <source>
        <dbReference type="ARBA" id="ARBA00022490"/>
    </source>
</evidence>
<accession>A0ABT5YJ66</accession>
<dbReference type="InterPro" id="IPR007471">
    <property type="entry name" value="N-end_Aminoacyl_Trfase_N"/>
</dbReference>
<dbReference type="InterPro" id="IPR007472">
    <property type="entry name" value="N-end_Aminoacyl_Trfase_C"/>
</dbReference>
<gene>
    <name evidence="4" type="primary">bpt</name>
    <name evidence="8" type="ORF">P2G67_03210</name>
</gene>
<dbReference type="PIRSF" id="PIRSF037208">
    <property type="entry name" value="ATE_pro_prd"/>
    <property type="match status" value="1"/>
</dbReference>
<comment type="catalytic activity">
    <reaction evidence="4">
        <text>N-terminal L-glutamyl-[protein] + L-leucyl-tRNA(Leu) = N-terminal L-leucyl-L-glutamyl-[protein] + tRNA(Leu) + H(+)</text>
        <dbReference type="Rhea" id="RHEA:50412"/>
        <dbReference type="Rhea" id="RHEA-COMP:9613"/>
        <dbReference type="Rhea" id="RHEA-COMP:9622"/>
        <dbReference type="Rhea" id="RHEA-COMP:12664"/>
        <dbReference type="Rhea" id="RHEA-COMP:12668"/>
        <dbReference type="ChEBI" id="CHEBI:15378"/>
        <dbReference type="ChEBI" id="CHEBI:64721"/>
        <dbReference type="ChEBI" id="CHEBI:78442"/>
        <dbReference type="ChEBI" id="CHEBI:78494"/>
        <dbReference type="ChEBI" id="CHEBI:133041"/>
        <dbReference type="EC" id="2.3.2.29"/>
    </reaction>
</comment>
<dbReference type="PANTHER" id="PTHR21367:SF1">
    <property type="entry name" value="ARGINYL-TRNA--PROTEIN TRANSFERASE 1"/>
    <property type="match status" value="1"/>
</dbReference>
<feature type="domain" description="N-end rule aminoacyl transferase C-terminal" evidence="7">
    <location>
        <begin position="127"/>
        <end position="249"/>
    </location>
</feature>
<name>A0ABT5YJ66_9PROT</name>
<feature type="compositionally biased region" description="Low complexity" evidence="5">
    <location>
        <begin position="12"/>
        <end position="21"/>
    </location>
</feature>
<sequence>MPHDPSDPPSRSPSGSGLVPPEQGIDRPQFFLLTTEGPCPYLPDRTERKLITELHGPKAGSQHSRLSRAGFRRSHRFAYRPACRGCEACVAVRIAADRFTPSRSQERILRRNRDLSVHIGASQATTEQYRLFERYLLSRHADGEMAGMSAEDYRAMVEDSAVASSLVSFRDPQGVLVAVCLVDWLDDGASAVYSFFDPAQHRRSLGSHCILWLVEACRERNLPYLYLGYWIAGSPKMDYKARFGALEGLTARGWERFEASS</sequence>
<evidence type="ECO:0000259" key="7">
    <source>
        <dbReference type="Pfam" id="PF04377"/>
    </source>
</evidence>
<dbReference type="HAMAP" id="MF_00689">
    <property type="entry name" value="Bpt"/>
    <property type="match status" value="1"/>
</dbReference>
<dbReference type="NCBIfam" id="NF002343">
    <property type="entry name" value="PRK01305.1-4"/>
    <property type="match status" value="1"/>
</dbReference>
<dbReference type="InterPro" id="IPR030700">
    <property type="entry name" value="N-end_Aminoacyl_Trfase"/>
</dbReference>
<evidence type="ECO:0000256" key="4">
    <source>
        <dbReference type="HAMAP-Rule" id="MF_00689"/>
    </source>
</evidence>
<evidence type="ECO:0000256" key="2">
    <source>
        <dbReference type="ARBA" id="ARBA00022679"/>
    </source>
</evidence>
<dbReference type="RefSeq" id="WP_275819971.1">
    <property type="nucleotide sequence ID" value="NZ_JARHUD010000002.1"/>
</dbReference>
<dbReference type="Proteomes" id="UP001215503">
    <property type="component" value="Unassembled WGS sequence"/>
</dbReference>
<dbReference type="Pfam" id="PF04377">
    <property type="entry name" value="ATE_C"/>
    <property type="match status" value="1"/>
</dbReference>
<keyword evidence="1 4" id="KW-0963">Cytoplasm</keyword>
<comment type="subcellular location">
    <subcellularLocation>
        <location evidence="4">Cytoplasm</location>
    </subcellularLocation>
</comment>
<evidence type="ECO:0000259" key="6">
    <source>
        <dbReference type="Pfam" id="PF04376"/>
    </source>
</evidence>
<dbReference type="NCBIfam" id="NF002346">
    <property type="entry name" value="PRK01305.2-3"/>
    <property type="match status" value="1"/>
</dbReference>
<feature type="domain" description="N-end aminoacyl transferase N-terminal" evidence="6">
    <location>
        <begin position="38"/>
        <end position="107"/>
    </location>
</feature>
<keyword evidence="2 4" id="KW-0808">Transferase</keyword>
<comment type="caution">
    <text evidence="8">The sequence shown here is derived from an EMBL/GenBank/DDBJ whole genome shotgun (WGS) entry which is preliminary data.</text>
</comment>
<dbReference type="NCBIfam" id="NF002342">
    <property type="entry name" value="PRK01305.1-3"/>
    <property type="match status" value="1"/>
</dbReference>
<comment type="catalytic activity">
    <reaction evidence="4">
        <text>N-terminal L-aspartyl-[protein] + L-leucyl-tRNA(Leu) = N-terminal L-leucyl-L-aspartyl-[protein] + tRNA(Leu) + H(+)</text>
        <dbReference type="Rhea" id="RHEA:50420"/>
        <dbReference type="Rhea" id="RHEA-COMP:9613"/>
        <dbReference type="Rhea" id="RHEA-COMP:9622"/>
        <dbReference type="Rhea" id="RHEA-COMP:12669"/>
        <dbReference type="Rhea" id="RHEA-COMP:12674"/>
        <dbReference type="ChEBI" id="CHEBI:15378"/>
        <dbReference type="ChEBI" id="CHEBI:64720"/>
        <dbReference type="ChEBI" id="CHEBI:78442"/>
        <dbReference type="ChEBI" id="CHEBI:78494"/>
        <dbReference type="ChEBI" id="CHEBI:133042"/>
        <dbReference type="EC" id="2.3.2.29"/>
    </reaction>
</comment>
<evidence type="ECO:0000313" key="9">
    <source>
        <dbReference type="Proteomes" id="UP001215503"/>
    </source>
</evidence>
<comment type="function">
    <text evidence="4">Functions in the N-end rule pathway of protein degradation where it conjugates Leu from its aminoacyl-tRNA to the N-termini of proteins containing an N-terminal aspartate or glutamate.</text>
</comment>
<feature type="region of interest" description="Disordered" evidence="5">
    <location>
        <begin position="1"/>
        <end position="24"/>
    </location>
</feature>
<evidence type="ECO:0000256" key="5">
    <source>
        <dbReference type="SAM" id="MobiDB-lite"/>
    </source>
</evidence>
<protein>
    <recommendedName>
        <fullName evidence="4">Aspartate/glutamate leucyltransferase</fullName>
        <ecNumber evidence="4">2.3.2.29</ecNumber>
    </recommendedName>
</protein>
<dbReference type="EMBL" id="JARHUD010000002">
    <property type="protein sequence ID" value="MDF2094980.1"/>
    <property type="molecule type" value="Genomic_DNA"/>
</dbReference>
<proteinExistence type="inferred from homology"/>
<dbReference type="SUPFAM" id="SSF55729">
    <property type="entry name" value="Acyl-CoA N-acyltransferases (Nat)"/>
    <property type="match status" value="1"/>
</dbReference>
<organism evidence="8 9">
    <name type="scientific">Aquibaculum arenosum</name>
    <dbReference type="NCBI Taxonomy" id="3032591"/>
    <lineage>
        <taxon>Bacteria</taxon>
        <taxon>Pseudomonadati</taxon>
        <taxon>Pseudomonadota</taxon>
        <taxon>Alphaproteobacteria</taxon>
        <taxon>Rhodospirillales</taxon>
        <taxon>Rhodovibrionaceae</taxon>
        <taxon>Aquibaculum</taxon>
    </lineage>
</organism>
<dbReference type="Pfam" id="PF04376">
    <property type="entry name" value="ATE_N"/>
    <property type="match status" value="1"/>
</dbReference>
<dbReference type="NCBIfam" id="NF002341">
    <property type="entry name" value="PRK01305.1-1"/>
    <property type="match status" value="1"/>
</dbReference>
<keyword evidence="9" id="KW-1185">Reference proteome</keyword>
<dbReference type="InterPro" id="IPR017138">
    <property type="entry name" value="Asp_Glu_LeuTrfase"/>
</dbReference>
<reference evidence="8 9" key="1">
    <citation type="submission" date="2023-03" db="EMBL/GenBank/DDBJ databases">
        <title>Fodinicurvata sp. CAU 1616 isolated from sea sendiment.</title>
        <authorList>
            <person name="Kim W."/>
        </authorList>
    </citation>
    <scope>NUCLEOTIDE SEQUENCE [LARGE SCALE GENOMIC DNA]</scope>
    <source>
        <strain evidence="8 9">CAU 1616</strain>
    </source>
</reference>
<keyword evidence="3 4" id="KW-0012">Acyltransferase</keyword>
<evidence type="ECO:0000313" key="8">
    <source>
        <dbReference type="EMBL" id="MDF2094980.1"/>
    </source>
</evidence>
<dbReference type="EC" id="2.3.2.29" evidence="4"/>
<dbReference type="GO" id="GO:0004057">
    <property type="term" value="F:arginyl-tRNA--protein transferase activity"/>
    <property type="evidence" value="ECO:0007669"/>
    <property type="project" value="UniProtKB-EC"/>
</dbReference>
<dbReference type="InterPro" id="IPR016181">
    <property type="entry name" value="Acyl_CoA_acyltransferase"/>
</dbReference>
<dbReference type="PANTHER" id="PTHR21367">
    <property type="entry name" value="ARGININE-TRNA-PROTEIN TRANSFERASE 1"/>
    <property type="match status" value="1"/>
</dbReference>